<gene>
    <name evidence="2" type="ORF">TRUGW13939_01738</name>
</gene>
<accession>A0A7H8QL43</accession>
<dbReference type="RefSeq" id="XP_035340829.1">
    <property type="nucleotide sequence ID" value="XM_035484936.1"/>
</dbReference>
<evidence type="ECO:0000313" key="3">
    <source>
        <dbReference type="Proteomes" id="UP000509510"/>
    </source>
</evidence>
<dbReference type="InterPro" id="IPR050471">
    <property type="entry name" value="AB_hydrolase"/>
</dbReference>
<dbReference type="InterPro" id="IPR029058">
    <property type="entry name" value="AB_hydrolase_fold"/>
</dbReference>
<dbReference type="PANTHER" id="PTHR43433">
    <property type="entry name" value="HYDROLASE, ALPHA/BETA FOLD FAMILY PROTEIN"/>
    <property type="match status" value="1"/>
</dbReference>
<evidence type="ECO:0000313" key="2">
    <source>
        <dbReference type="EMBL" id="QKX54650.1"/>
    </source>
</evidence>
<dbReference type="AlphaFoldDB" id="A0A7H8QL43"/>
<name>A0A7H8QL43_TALRU</name>
<dbReference type="Pfam" id="PF00561">
    <property type="entry name" value="Abhydrolase_1"/>
    <property type="match status" value="1"/>
</dbReference>
<evidence type="ECO:0000259" key="1">
    <source>
        <dbReference type="Pfam" id="PF00561"/>
    </source>
</evidence>
<dbReference type="InterPro" id="IPR000073">
    <property type="entry name" value="AB_hydrolase_1"/>
</dbReference>
<protein>
    <recommendedName>
        <fullName evidence="1">AB hydrolase-1 domain-containing protein</fullName>
    </recommendedName>
</protein>
<dbReference type="Gene3D" id="3.40.50.1820">
    <property type="entry name" value="alpha/beta hydrolase"/>
    <property type="match status" value="1"/>
</dbReference>
<sequence>MPFDPTYSSVDTEGCDLHYWYQGSGPLLIFVPGGGGIGKQFNSLFEHLDQNFTVCAYDRRQSGLSTAQQRRLLNPAQHARDIIAIVKALGRQRTSIFSNSGGGIIAFQFAISYPEFLDHVVAHETPTTSLLKDSTDYLDKAMTLVDMFHNEGVMAASQAFFADMKGYEDSPPMPAPALEDIQNFWENEYLSFTTYCPDLRKIVENKVSIAVATGRKSGDAYYSVATIHQEKILGCPRFVFPGNHSAFDAEPATFAPHLLEAFQKMEQKTPRLGWTQSTKGGRFQEIRAITFQVILPAIILYNFPKLWSYFNLGQIIPVK</sequence>
<dbReference type="OrthoDB" id="408373at2759"/>
<dbReference type="PANTHER" id="PTHR43433:SF5">
    <property type="entry name" value="AB HYDROLASE-1 DOMAIN-CONTAINING PROTEIN"/>
    <property type="match status" value="1"/>
</dbReference>
<organism evidence="2 3">
    <name type="scientific">Talaromyces rugulosus</name>
    <name type="common">Penicillium rugulosum</name>
    <dbReference type="NCBI Taxonomy" id="121627"/>
    <lineage>
        <taxon>Eukaryota</taxon>
        <taxon>Fungi</taxon>
        <taxon>Dikarya</taxon>
        <taxon>Ascomycota</taxon>
        <taxon>Pezizomycotina</taxon>
        <taxon>Eurotiomycetes</taxon>
        <taxon>Eurotiomycetidae</taxon>
        <taxon>Eurotiales</taxon>
        <taxon>Trichocomaceae</taxon>
        <taxon>Talaromyces</taxon>
        <taxon>Talaromyces sect. Islandici</taxon>
    </lineage>
</organism>
<dbReference type="GeneID" id="55989248"/>
<dbReference type="SUPFAM" id="SSF53474">
    <property type="entry name" value="alpha/beta-Hydrolases"/>
    <property type="match status" value="1"/>
</dbReference>
<proteinExistence type="predicted"/>
<dbReference type="KEGG" id="trg:TRUGW13939_01738"/>
<dbReference type="EMBL" id="CP055898">
    <property type="protein sequence ID" value="QKX54650.1"/>
    <property type="molecule type" value="Genomic_DNA"/>
</dbReference>
<reference evidence="3" key="1">
    <citation type="submission" date="2020-06" db="EMBL/GenBank/DDBJ databases">
        <title>A chromosome-scale genome assembly of Talaromyces rugulosus W13939.</title>
        <authorList>
            <person name="Wang B."/>
            <person name="Guo L."/>
            <person name="Ye K."/>
            <person name="Wang L."/>
        </authorList>
    </citation>
    <scope>NUCLEOTIDE SEQUENCE [LARGE SCALE GENOMIC DNA]</scope>
    <source>
        <strain evidence="3">W13939</strain>
    </source>
</reference>
<keyword evidence="3" id="KW-1185">Reference proteome</keyword>
<feature type="domain" description="AB hydrolase-1" evidence="1">
    <location>
        <begin position="26"/>
        <end position="128"/>
    </location>
</feature>
<dbReference type="Proteomes" id="UP000509510">
    <property type="component" value="Chromosome I"/>
</dbReference>